<sequence length="158" mass="17078">MFPRPGNGPVAADPGTVRLTCGYAPLLGARSVRRNADTSAVCRRPVRIFLATGGEPSAWHACRPTEVDVYVRLANDWTGPDDARHHAGDLIEVDNVTLAELEAGGFVSTEDTPKRPEQEHEHKSEEDKKQPTGFETDKESGDTSSGVEPEQTGWPGVS</sequence>
<name>A0A8J3JF45_9ACTN</name>
<dbReference type="Proteomes" id="UP000612808">
    <property type="component" value="Unassembled WGS sequence"/>
</dbReference>
<keyword evidence="3" id="KW-1185">Reference proteome</keyword>
<accession>A0A8J3JF45</accession>
<evidence type="ECO:0000313" key="2">
    <source>
        <dbReference type="EMBL" id="GID14788.1"/>
    </source>
</evidence>
<proteinExistence type="predicted"/>
<gene>
    <name evidence="2" type="ORF">Aru02nite_56770</name>
</gene>
<protein>
    <submittedName>
        <fullName evidence="2">Uncharacterized protein</fullName>
    </submittedName>
</protein>
<evidence type="ECO:0000313" key="3">
    <source>
        <dbReference type="Proteomes" id="UP000612808"/>
    </source>
</evidence>
<dbReference type="EMBL" id="BOMB01000033">
    <property type="protein sequence ID" value="GID14788.1"/>
    <property type="molecule type" value="Genomic_DNA"/>
</dbReference>
<reference evidence="2" key="1">
    <citation type="submission" date="2021-01" db="EMBL/GenBank/DDBJ databases">
        <title>Whole genome shotgun sequence of Actinocatenispora rupis NBRC 107355.</title>
        <authorList>
            <person name="Komaki H."/>
            <person name="Tamura T."/>
        </authorList>
    </citation>
    <scope>NUCLEOTIDE SEQUENCE</scope>
    <source>
        <strain evidence="2">NBRC 107355</strain>
    </source>
</reference>
<comment type="caution">
    <text evidence="2">The sequence shown here is derived from an EMBL/GenBank/DDBJ whole genome shotgun (WGS) entry which is preliminary data.</text>
</comment>
<organism evidence="2 3">
    <name type="scientific">Actinocatenispora rupis</name>
    <dbReference type="NCBI Taxonomy" id="519421"/>
    <lineage>
        <taxon>Bacteria</taxon>
        <taxon>Bacillati</taxon>
        <taxon>Actinomycetota</taxon>
        <taxon>Actinomycetes</taxon>
        <taxon>Micromonosporales</taxon>
        <taxon>Micromonosporaceae</taxon>
        <taxon>Actinocatenispora</taxon>
    </lineage>
</organism>
<feature type="compositionally biased region" description="Basic and acidic residues" evidence="1">
    <location>
        <begin position="111"/>
        <end position="141"/>
    </location>
</feature>
<feature type="region of interest" description="Disordered" evidence="1">
    <location>
        <begin position="102"/>
        <end position="158"/>
    </location>
</feature>
<dbReference type="AlphaFoldDB" id="A0A8J3JF45"/>
<evidence type="ECO:0000256" key="1">
    <source>
        <dbReference type="SAM" id="MobiDB-lite"/>
    </source>
</evidence>